<dbReference type="PANTHER" id="PTHR13061:SF29">
    <property type="entry name" value="GAMMA CARBONIC ANHYDRASE-LIKE 1, MITOCHONDRIAL-RELATED"/>
    <property type="match status" value="1"/>
</dbReference>
<protein>
    <recommendedName>
        <fullName evidence="3">2-oxoacid dehydrogenase acyltransferase catalytic domain-containing protein</fullName>
    </recommendedName>
</protein>
<dbReference type="Pfam" id="PF00198">
    <property type="entry name" value="2-oxoacid_dh"/>
    <property type="match status" value="1"/>
</dbReference>
<dbReference type="InterPro" id="IPR047324">
    <property type="entry name" value="LbH_gamma_CA-like"/>
</dbReference>
<comment type="similarity">
    <text evidence="1">Belongs to the gamma-class carbonic anhydrase family.</text>
</comment>
<dbReference type="SUPFAM" id="SSF52777">
    <property type="entry name" value="CoA-dependent acyltransferases"/>
    <property type="match status" value="1"/>
</dbReference>
<dbReference type="GO" id="GO:0031966">
    <property type="term" value="C:mitochondrial membrane"/>
    <property type="evidence" value="ECO:0007669"/>
    <property type="project" value="UniProtKB-SubCell"/>
</dbReference>
<dbReference type="EMBL" id="JAAGAX010000511">
    <property type="protein sequence ID" value="KAF2282087.1"/>
    <property type="molecule type" value="Genomic_DNA"/>
</dbReference>
<dbReference type="Gene3D" id="3.30.559.10">
    <property type="entry name" value="Chloramphenicol acetyltransferase-like domain"/>
    <property type="match status" value="1"/>
</dbReference>
<evidence type="ECO:0000313" key="4">
    <source>
        <dbReference type="EMBL" id="KAF2282087.1"/>
    </source>
</evidence>
<dbReference type="PANTHER" id="PTHR13061">
    <property type="entry name" value="DYNACTIN SUBUNIT P25"/>
    <property type="match status" value="1"/>
</dbReference>
<comment type="caution">
    <text evidence="4">The sequence shown here is derived from an EMBL/GenBank/DDBJ whole genome shotgun (WGS) entry which is preliminary data.</text>
</comment>
<dbReference type="InterPro" id="IPR023213">
    <property type="entry name" value="CAT-like_dom_sf"/>
</dbReference>
<feature type="domain" description="2-oxoacid dehydrogenase acyltransferase catalytic" evidence="3">
    <location>
        <begin position="283"/>
        <end position="366"/>
    </location>
</feature>
<dbReference type="CDD" id="cd04645">
    <property type="entry name" value="LbH_gamma_CA_like"/>
    <property type="match status" value="1"/>
</dbReference>
<dbReference type="Proteomes" id="UP000467840">
    <property type="component" value="Unassembled WGS sequence"/>
</dbReference>
<gene>
    <name evidence="4" type="ORF">GH714_042911</name>
</gene>
<evidence type="ECO:0000256" key="2">
    <source>
        <dbReference type="ARBA" id="ARBA00034694"/>
    </source>
</evidence>
<dbReference type="InterPro" id="IPR001078">
    <property type="entry name" value="2-oxoacid_DH_actylTfrase"/>
</dbReference>
<evidence type="ECO:0000259" key="3">
    <source>
        <dbReference type="Pfam" id="PF00198"/>
    </source>
</evidence>
<evidence type="ECO:0000256" key="1">
    <source>
        <dbReference type="ARBA" id="ARBA00023595"/>
    </source>
</evidence>
<evidence type="ECO:0000313" key="5">
    <source>
        <dbReference type="Proteomes" id="UP000467840"/>
    </source>
</evidence>
<accession>A0A6A6K092</accession>
<dbReference type="GO" id="GO:0016746">
    <property type="term" value="F:acyltransferase activity"/>
    <property type="evidence" value="ECO:0007669"/>
    <property type="project" value="InterPro"/>
</dbReference>
<keyword evidence="5" id="KW-1185">Reference proteome</keyword>
<dbReference type="InterPro" id="IPR050484">
    <property type="entry name" value="Transf_Hexapept/Carb_Anhydrase"/>
</dbReference>
<dbReference type="InterPro" id="IPR011004">
    <property type="entry name" value="Trimer_LpxA-like_sf"/>
</dbReference>
<sequence length="368" mass="39208">MGNASFTSYMGTLPSVDPTVFVAENAHLIGQVTVGKSASIWFGSVLRGDVGKIVVGEGSNIQDNTVVHVDQEYGDTEIGKFVTVGHGCILHACSIMDKAFVGMGCVVMDRALMEECSMLAAGSLLTRGKVVKSGELWGGRPAKYMRMLSDQELAYLQQSADGATCVGRGDNNQGQVLAVISKQEGTSQSAAAVPEPKQAEVVVPDTKPATQEGDKQQVQVAVKEKPTAGPCIPGIDEFVAGGCSSPADRASGKITKPVGDVSKGSVPHQRVYDEVDGVVSVPGERRVKMSKIRQVIASRLKESQNTAATLSTFNEVDMSAVMALRGKYREGFEKKYEVKLGFMSFFIRAVVLALREIPVLNAEISGMR</sequence>
<organism evidence="4 5">
    <name type="scientific">Hevea brasiliensis</name>
    <name type="common">Para rubber tree</name>
    <name type="synonym">Siphonia brasiliensis</name>
    <dbReference type="NCBI Taxonomy" id="3981"/>
    <lineage>
        <taxon>Eukaryota</taxon>
        <taxon>Viridiplantae</taxon>
        <taxon>Streptophyta</taxon>
        <taxon>Embryophyta</taxon>
        <taxon>Tracheophyta</taxon>
        <taxon>Spermatophyta</taxon>
        <taxon>Magnoliopsida</taxon>
        <taxon>eudicotyledons</taxon>
        <taxon>Gunneridae</taxon>
        <taxon>Pentapetalae</taxon>
        <taxon>rosids</taxon>
        <taxon>fabids</taxon>
        <taxon>Malpighiales</taxon>
        <taxon>Euphorbiaceae</taxon>
        <taxon>Crotonoideae</taxon>
        <taxon>Micrandreae</taxon>
        <taxon>Hevea</taxon>
    </lineage>
</organism>
<proteinExistence type="inferred from homology"/>
<name>A0A6A6K092_HEVBR</name>
<dbReference type="SUPFAM" id="SSF51161">
    <property type="entry name" value="Trimeric LpxA-like enzymes"/>
    <property type="match status" value="1"/>
</dbReference>
<dbReference type="Gene3D" id="2.160.10.10">
    <property type="entry name" value="Hexapeptide repeat proteins"/>
    <property type="match status" value="1"/>
</dbReference>
<comment type="subcellular location">
    <subcellularLocation>
        <location evidence="2">Mitochondrion membrane</location>
        <topology evidence="2">Peripheral membrane protein</topology>
        <orientation evidence="2">Matrix side</orientation>
    </subcellularLocation>
</comment>
<dbReference type="AlphaFoldDB" id="A0A6A6K092"/>
<reference evidence="4 5" key="1">
    <citation type="journal article" date="2020" name="Mol. Plant">
        <title>The Chromosome-Based Rubber Tree Genome Provides New Insights into Spurge Genome Evolution and Rubber Biosynthesis.</title>
        <authorList>
            <person name="Liu J."/>
            <person name="Shi C."/>
            <person name="Shi C.C."/>
            <person name="Li W."/>
            <person name="Zhang Q.J."/>
            <person name="Zhang Y."/>
            <person name="Li K."/>
            <person name="Lu H.F."/>
            <person name="Shi C."/>
            <person name="Zhu S.T."/>
            <person name="Xiao Z.Y."/>
            <person name="Nan H."/>
            <person name="Yue Y."/>
            <person name="Zhu X.G."/>
            <person name="Wu Y."/>
            <person name="Hong X.N."/>
            <person name="Fan G.Y."/>
            <person name="Tong Y."/>
            <person name="Zhang D."/>
            <person name="Mao C.L."/>
            <person name="Liu Y.L."/>
            <person name="Hao S.J."/>
            <person name="Liu W.Q."/>
            <person name="Lv M.Q."/>
            <person name="Zhang H.B."/>
            <person name="Liu Y."/>
            <person name="Hu-Tang G.R."/>
            <person name="Wang J.P."/>
            <person name="Wang J.H."/>
            <person name="Sun Y.H."/>
            <person name="Ni S.B."/>
            <person name="Chen W.B."/>
            <person name="Zhang X.C."/>
            <person name="Jiao Y.N."/>
            <person name="Eichler E.E."/>
            <person name="Li G.H."/>
            <person name="Liu X."/>
            <person name="Gao L.Z."/>
        </authorList>
    </citation>
    <scope>NUCLEOTIDE SEQUENCE [LARGE SCALE GENOMIC DNA]</scope>
    <source>
        <strain evidence="5">cv. GT1</strain>
        <tissue evidence="4">Leaf</tissue>
    </source>
</reference>